<accession>A0ABP6P4C8</accession>
<reference evidence="4" key="1">
    <citation type="journal article" date="2019" name="Int. J. Syst. Evol. Microbiol.">
        <title>The Global Catalogue of Microorganisms (GCM) 10K type strain sequencing project: providing services to taxonomists for standard genome sequencing and annotation.</title>
        <authorList>
            <consortium name="The Broad Institute Genomics Platform"/>
            <consortium name="The Broad Institute Genome Sequencing Center for Infectious Disease"/>
            <person name="Wu L."/>
            <person name="Ma J."/>
        </authorList>
    </citation>
    <scope>NUCLEOTIDE SEQUENCE [LARGE SCALE GENOMIC DNA]</scope>
    <source>
        <strain evidence="4">JCM 15614</strain>
    </source>
</reference>
<organism evidence="3 4">
    <name type="scientific">Blastococcus jejuensis</name>
    <dbReference type="NCBI Taxonomy" id="351224"/>
    <lineage>
        <taxon>Bacteria</taxon>
        <taxon>Bacillati</taxon>
        <taxon>Actinomycetota</taxon>
        <taxon>Actinomycetes</taxon>
        <taxon>Geodermatophilales</taxon>
        <taxon>Geodermatophilaceae</taxon>
        <taxon>Blastococcus</taxon>
    </lineage>
</organism>
<sequence>MRRRLRMAVGLLALAEIIVFALVASWIGIGWTILAALATSALGGLLLARQGVRALGELRERARARRPAGRELGDAGLVAVGGLLMVMPGFVGDLIGLLCLLPGTRPLIRAGLARLALSRVPDHLRGPVRVDSSRTAPVDSPGPSGGYGRVEVIEGEVVTEVVRDTPGQRPPLA</sequence>
<evidence type="ECO:0000256" key="2">
    <source>
        <dbReference type="SAM" id="Phobius"/>
    </source>
</evidence>
<keyword evidence="2" id="KW-0812">Transmembrane</keyword>
<evidence type="ECO:0000256" key="1">
    <source>
        <dbReference type="SAM" id="MobiDB-lite"/>
    </source>
</evidence>
<dbReference type="Pfam" id="PF04186">
    <property type="entry name" value="FxsA"/>
    <property type="match status" value="1"/>
</dbReference>
<feature type="transmembrane region" description="Helical" evidence="2">
    <location>
        <begin position="7"/>
        <end position="27"/>
    </location>
</feature>
<comment type="caution">
    <text evidence="3">The sequence shown here is derived from an EMBL/GenBank/DDBJ whole genome shotgun (WGS) entry which is preliminary data.</text>
</comment>
<protein>
    <submittedName>
        <fullName evidence="3">Uncharacterized protein</fullName>
    </submittedName>
</protein>
<dbReference type="NCBIfam" id="NF008528">
    <property type="entry name" value="PRK11463.1-2"/>
    <property type="match status" value="1"/>
</dbReference>
<evidence type="ECO:0000313" key="4">
    <source>
        <dbReference type="Proteomes" id="UP001499924"/>
    </source>
</evidence>
<proteinExistence type="predicted"/>
<evidence type="ECO:0000313" key="3">
    <source>
        <dbReference type="EMBL" id="GAA3167318.1"/>
    </source>
</evidence>
<dbReference type="PANTHER" id="PTHR35335">
    <property type="entry name" value="UPF0716 PROTEIN FXSA"/>
    <property type="match status" value="1"/>
</dbReference>
<feature type="region of interest" description="Disordered" evidence="1">
    <location>
        <begin position="128"/>
        <end position="149"/>
    </location>
</feature>
<feature type="transmembrane region" description="Helical" evidence="2">
    <location>
        <begin position="72"/>
        <end position="91"/>
    </location>
</feature>
<dbReference type="PANTHER" id="PTHR35335:SF1">
    <property type="entry name" value="UPF0716 PROTEIN FXSA"/>
    <property type="match status" value="1"/>
</dbReference>
<dbReference type="Proteomes" id="UP001499924">
    <property type="component" value="Unassembled WGS sequence"/>
</dbReference>
<dbReference type="EMBL" id="BAAAVV010000004">
    <property type="protein sequence ID" value="GAA3167318.1"/>
    <property type="molecule type" value="Genomic_DNA"/>
</dbReference>
<dbReference type="InterPro" id="IPR007313">
    <property type="entry name" value="FxsA"/>
</dbReference>
<keyword evidence="2" id="KW-0472">Membrane</keyword>
<gene>
    <name evidence="3" type="ORF">GCM10010531_20060</name>
</gene>
<name>A0ABP6P4C8_9ACTN</name>
<feature type="transmembrane region" description="Helical" evidence="2">
    <location>
        <begin position="33"/>
        <end position="52"/>
    </location>
</feature>
<keyword evidence="4" id="KW-1185">Reference proteome</keyword>
<keyword evidence="2" id="KW-1133">Transmembrane helix</keyword>